<dbReference type="Gene3D" id="2.130.10.10">
    <property type="entry name" value="YVTN repeat-like/Quinoprotein amine dehydrogenase"/>
    <property type="match status" value="2"/>
</dbReference>
<dbReference type="InterPro" id="IPR011044">
    <property type="entry name" value="Quino_amine_DH_bsu"/>
</dbReference>
<dbReference type="SUPFAM" id="SSF82171">
    <property type="entry name" value="DPP6 N-terminal domain-like"/>
    <property type="match status" value="1"/>
</dbReference>
<dbReference type="InterPro" id="IPR001680">
    <property type="entry name" value="WD40_rpt"/>
</dbReference>
<name>A0ABS6Z0F4_9ACTN</name>
<dbReference type="Pfam" id="PF20703">
    <property type="entry name" value="nSTAND1"/>
    <property type="match status" value="1"/>
</dbReference>
<evidence type="ECO:0000313" key="8">
    <source>
        <dbReference type="Proteomes" id="UP000812013"/>
    </source>
</evidence>
<feature type="region of interest" description="Disordered" evidence="5">
    <location>
        <begin position="612"/>
        <end position="635"/>
    </location>
</feature>
<evidence type="ECO:0000256" key="4">
    <source>
        <dbReference type="ARBA" id="ARBA00022840"/>
    </source>
</evidence>
<dbReference type="RefSeq" id="WP_219665111.1">
    <property type="nucleotide sequence ID" value="NZ_WTFF01000016.1"/>
</dbReference>
<sequence length="1220" mass="129640">MGSALLPEDPEQIAGYWLASRLGVGGQGVVYEAYDGQGTRVALKVLHRTADAFVHERFGREAEAARRVAPFCTARILDVSTDAEVPYLVSEFVPGPTLAARVRTEGPFAEDRLLRLAAGVATALAAIHRAGVVHRDLKPGNVLLGPDGPRIIDFGIARAPDMSLTATGAIMGTYGYMAPEILSGKRATAASDIFAWGAVVLFAATGDEPFRGENIAEAAHRVTTVDPDLSALPVSVRPLVATALAKEPALRPSARELLLALVGESGEATESGEGGASGEGSASDESFEATLLQDGARRAEPATPPSATEVVAPLGERAEAAFAALPAEAQVVAHEAVLRLVVPGPAPDGTHDSVRSCAAAELFTGRPEREQRAMAAATEALVAAGALVIDEDSTVRPVSAALLPAWRRLAAWVAADRAGIAIRLRLTQAALVWEAHGRRAEDLPRGTELRRCLDWLATVPHQLRPNPLELACLDAARAAAGRTVRRRRQLVSGLAGVTVLAVLAGLAAWYQNNEVERREAEATARRVAQAAESLRGTEPETARLLGLAAWRIAGVPEARAALNASSVQRATETLQLPRIDYGISAGVQLTQGGQGMLLYTPNEATFTDLGLGGKSAPPRTPRKLPGNVHWGEGQKPAVSPDGRYVLVMTDAQHVQVVETATGTPLGPAFALAVQSARGLSLTNRGQVVRELDSGAFRMTDGQRGGAEVELPGELSPDGSYVVSCDRSRGTVVASAYPSSGAAPLVTNSERSCDRTTVFSPDGSSFARVEHGGSGDGADSFGEANVWRVRGEASGPPLPDLGLHEFRLSSRGGYVFGWSGNGEVEIWETEGRNHLVTLPGAVKSNARSSSPYADMALDEDTKSLVFLTSDRATLKRIDLSGVVGLPKPDRNLVAAASSADGTTVVVREGWTDMKQRVVDVRTGKTLHTVPQRWVELPTRHVFNALSDNGKVLAFTDHDPDQRKQFVVVHDLEHGREIHRFSPVDETVRRLVVSADGRYLSAFGIESGVREGEGGTIQVWDVRERNEIHRIDNVFGYGRFSPDGTLFATTTGTVIDLRSGTRRDGAWGGAATGLAFSPDSRLLAVVRDSGSVELWDGAARTRLSHLPGSPPRDTARFDFADDPVFSQDGRLLAAVTGGERIQLWDTDARLALGGPLETSGRKVDLLSFGGDGILRVLSGADTAPLDLVPDRVAAAVCKRAGRDITRAEWRTYIPNVPYRKLC</sequence>
<dbReference type="Proteomes" id="UP000812013">
    <property type="component" value="Unassembled WGS sequence"/>
</dbReference>
<dbReference type="Gene3D" id="1.10.510.10">
    <property type="entry name" value="Transferase(Phosphotransferase) domain 1"/>
    <property type="match status" value="1"/>
</dbReference>
<keyword evidence="3 7" id="KW-0418">Kinase</keyword>
<evidence type="ECO:0000256" key="2">
    <source>
        <dbReference type="ARBA" id="ARBA00022741"/>
    </source>
</evidence>
<proteinExistence type="predicted"/>
<comment type="caution">
    <text evidence="7">The sequence shown here is derived from an EMBL/GenBank/DDBJ whole genome shotgun (WGS) entry which is preliminary data.</text>
</comment>
<dbReference type="PROSITE" id="PS50011">
    <property type="entry name" value="PROTEIN_KINASE_DOM"/>
    <property type="match status" value="1"/>
</dbReference>
<dbReference type="PROSITE" id="PS00108">
    <property type="entry name" value="PROTEIN_KINASE_ST"/>
    <property type="match status" value="1"/>
</dbReference>
<dbReference type="InterPro" id="IPR049052">
    <property type="entry name" value="nSTAND1"/>
</dbReference>
<dbReference type="Gene3D" id="3.30.200.20">
    <property type="entry name" value="Phosphorylase Kinase, domain 1"/>
    <property type="match status" value="1"/>
</dbReference>
<keyword evidence="2" id="KW-0547">Nucleotide-binding</keyword>
<keyword evidence="1" id="KW-0808">Transferase</keyword>
<protein>
    <submittedName>
        <fullName evidence="7">Protein kinase</fullName>
    </submittedName>
</protein>
<feature type="domain" description="Protein kinase" evidence="6">
    <location>
        <begin position="16"/>
        <end position="262"/>
    </location>
</feature>
<evidence type="ECO:0000256" key="3">
    <source>
        <dbReference type="ARBA" id="ARBA00022777"/>
    </source>
</evidence>
<evidence type="ECO:0000256" key="5">
    <source>
        <dbReference type="SAM" id="MobiDB-lite"/>
    </source>
</evidence>
<dbReference type="EMBL" id="WTFF01000016">
    <property type="protein sequence ID" value="MBW5481223.1"/>
    <property type="molecule type" value="Genomic_DNA"/>
</dbReference>
<dbReference type="SMART" id="SM00220">
    <property type="entry name" value="S_TKc"/>
    <property type="match status" value="1"/>
</dbReference>
<evidence type="ECO:0000259" key="6">
    <source>
        <dbReference type="PROSITE" id="PS50011"/>
    </source>
</evidence>
<dbReference type="Pfam" id="PF00069">
    <property type="entry name" value="Pkinase"/>
    <property type="match status" value="1"/>
</dbReference>
<reference evidence="7 8" key="1">
    <citation type="submission" date="2019-12" db="EMBL/GenBank/DDBJ databases">
        <title>Genome sequence of Streptomyces bambusae.</title>
        <authorList>
            <person name="Bansal K."/>
            <person name="Choksket S."/>
            <person name="Korpole S."/>
            <person name="Patil P.B."/>
        </authorList>
    </citation>
    <scope>NUCLEOTIDE SEQUENCE [LARGE SCALE GENOMIC DNA]</scope>
    <source>
        <strain evidence="7 8">SK60</strain>
    </source>
</reference>
<dbReference type="InterPro" id="IPR008271">
    <property type="entry name" value="Ser/Thr_kinase_AS"/>
</dbReference>
<keyword evidence="4" id="KW-0067">ATP-binding</keyword>
<dbReference type="SUPFAM" id="SSF56112">
    <property type="entry name" value="Protein kinase-like (PK-like)"/>
    <property type="match status" value="1"/>
</dbReference>
<dbReference type="SUPFAM" id="SSF50969">
    <property type="entry name" value="YVTN repeat-like/Quinoprotein amine dehydrogenase"/>
    <property type="match status" value="1"/>
</dbReference>
<accession>A0ABS6Z0F4</accession>
<gene>
    <name evidence="7" type="ORF">GPJ59_04825</name>
</gene>
<dbReference type="InterPro" id="IPR011009">
    <property type="entry name" value="Kinase-like_dom_sf"/>
</dbReference>
<dbReference type="Pfam" id="PF00400">
    <property type="entry name" value="WD40"/>
    <property type="match status" value="1"/>
</dbReference>
<dbReference type="PANTHER" id="PTHR43289:SF34">
    <property type="entry name" value="SERINE_THREONINE-PROTEIN KINASE YBDM-RELATED"/>
    <property type="match status" value="1"/>
</dbReference>
<dbReference type="PANTHER" id="PTHR43289">
    <property type="entry name" value="MITOGEN-ACTIVATED PROTEIN KINASE KINASE KINASE 20-RELATED"/>
    <property type="match status" value="1"/>
</dbReference>
<dbReference type="CDD" id="cd14014">
    <property type="entry name" value="STKc_PknB_like"/>
    <property type="match status" value="1"/>
</dbReference>
<keyword evidence="8" id="KW-1185">Reference proteome</keyword>
<evidence type="ECO:0000313" key="7">
    <source>
        <dbReference type="EMBL" id="MBW5481223.1"/>
    </source>
</evidence>
<dbReference type="InterPro" id="IPR000719">
    <property type="entry name" value="Prot_kinase_dom"/>
</dbReference>
<organism evidence="7 8">
    <name type="scientific">Streptomyces bambusae</name>
    <dbReference type="NCBI Taxonomy" id="1550616"/>
    <lineage>
        <taxon>Bacteria</taxon>
        <taxon>Bacillati</taxon>
        <taxon>Actinomycetota</taxon>
        <taxon>Actinomycetes</taxon>
        <taxon>Kitasatosporales</taxon>
        <taxon>Streptomycetaceae</taxon>
        <taxon>Streptomyces</taxon>
    </lineage>
</organism>
<dbReference type="InterPro" id="IPR015943">
    <property type="entry name" value="WD40/YVTN_repeat-like_dom_sf"/>
</dbReference>
<evidence type="ECO:0000256" key="1">
    <source>
        <dbReference type="ARBA" id="ARBA00022679"/>
    </source>
</evidence>
<dbReference type="GO" id="GO:0016301">
    <property type="term" value="F:kinase activity"/>
    <property type="evidence" value="ECO:0007669"/>
    <property type="project" value="UniProtKB-KW"/>
</dbReference>
<feature type="region of interest" description="Disordered" evidence="5">
    <location>
        <begin position="265"/>
        <end position="285"/>
    </location>
</feature>